<evidence type="ECO:0000256" key="2">
    <source>
        <dbReference type="ARBA" id="ARBA00022723"/>
    </source>
</evidence>
<dbReference type="InterPro" id="IPR011333">
    <property type="entry name" value="SKP1/BTB/POZ_sf"/>
</dbReference>
<comment type="caution">
    <text evidence="14">The sequence shown here is derived from an EMBL/GenBank/DDBJ whole genome shotgun (WGS) entry which is preliminary data.</text>
</comment>
<keyword evidence="5" id="KW-0862">Zinc</keyword>
<feature type="domain" description="C2H2-type" evidence="13">
    <location>
        <begin position="680"/>
        <end position="707"/>
    </location>
</feature>
<keyword evidence="6" id="KW-0805">Transcription regulation</keyword>
<evidence type="ECO:0000256" key="4">
    <source>
        <dbReference type="ARBA" id="ARBA00022771"/>
    </source>
</evidence>
<feature type="compositionally biased region" description="Low complexity" evidence="11">
    <location>
        <begin position="152"/>
        <end position="187"/>
    </location>
</feature>
<name>A0A9Q1FZ06_SYNKA</name>
<evidence type="ECO:0000256" key="6">
    <source>
        <dbReference type="ARBA" id="ARBA00023015"/>
    </source>
</evidence>
<organism evidence="14 15">
    <name type="scientific">Synaphobranchus kaupii</name>
    <name type="common">Kaup's arrowtooth eel</name>
    <dbReference type="NCBI Taxonomy" id="118154"/>
    <lineage>
        <taxon>Eukaryota</taxon>
        <taxon>Metazoa</taxon>
        <taxon>Chordata</taxon>
        <taxon>Craniata</taxon>
        <taxon>Vertebrata</taxon>
        <taxon>Euteleostomi</taxon>
        <taxon>Actinopterygii</taxon>
        <taxon>Neopterygii</taxon>
        <taxon>Teleostei</taxon>
        <taxon>Anguilliformes</taxon>
        <taxon>Synaphobranchidae</taxon>
        <taxon>Synaphobranchus</taxon>
    </lineage>
</organism>
<keyword evidence="9" id="KW-0539">Nucleus</keyword>
<protein>
    <recommendedName>
        <fullName evidence="16">Zinc finger and BTB domain containing 39</fullName>
    </recommendedName>
</protein>
<dbReference type="PROSITE" id="PS50157">
    <property type="entry name" value="ZINC_FINGER_C2H2_2"/>
    <property type="match status" value="6"/>
</dbReference>
<accession>A0A9Q1FZ06</accession>
<evidence type="ECO:0000313" key="14">
    <source>
        <dbReference type="EMBL" id="KAJ8369989.1"/>
    </source>
</evidence>
<dbReference type="SUPFAM" id="SSF54695">
    <property type="entry name" value="POZ domain"/>
    <property type="match status" value="1"/>
</dbReference>
<dbReference type="OrthoDB" id="8908278at2759"/>
<dbReference type="GO" id="GO:0000981">
    <property type="term" value="F:DNA-binding transcription factor activity, RNA polymerase II-specific"/>
    <property type="evidence" value="ECO:0007669"/>
    <property type="project" value="TreeGrafter"/>
</dbReference>
<keyword evidence="3" id="KW-0677">Repeat</keyword>
<feature type="region of interest" description="Disordered" evidence="11">
    <location>
        <begin position="151"/>
        <end position="202"/>
    </location>
</feature>
<feature type="compositionally biased region" description="Polar residues" evidence="11">
    <location>
        <begin position="269"/>
        <end position="280"/>
    </location>
</feature>
<feature type="domain" description="C2H2-type" evidence="13">
    <location>
        <begin position="456"/>
        <end position="485"/>
    </location>
</feature>
<dbReference type="InterPro" id="IPR000210">
    <property type="entry name" value="BTB/POZ_dom"/>
</dbReference>
<feature type="domain" description="C2H2-type" evidence="13">
    <location>
        <begin position="708"/>
        <end position="735"/>
    </location>
</feature>
<evidence type="ECO:0000256" key="11">
    <source>
        <dbReference type="SAM" id="MobiDB-lite"/>
    </source>
</evidence>
<evidence type="ECO:0000313" key="15">
    <source>
        <dbReference type="Proteomes" id="UP001152622"/>
    </source>
</evidence>
<dbReference type="SMART" id="SM00225">
    <property type="entry name" value="BTB"/>
    <property type="match status" value="1"/>
</dbReference>
<dbReference type="PANTHER" id="PTHR24394:SF43">
    <property type="entry name" value="ZINC FINGER AND BTB DOMAIN CONTAINING 39"/>
    <property type="match status" value="1"/>
</dbReference>
<dbReference type="PANTHER" id="PTHR24394">
    <property type="entry name" value="ZINC FINGER PROTEIN"/>
    <property type="match status" value="1"/>
</dbReference>
<feature type="region of interest" description="Disordered" evidence="11">
    <location>
        <begin position="223"/>
        <end position="321"/>
    </location>
</feature>
<dbReference type="AlphaFoldDB" id="A0A9Q1FZ06"/>
<gene>
    <name evidence="14" type="ORF">SKAU_G00100170</name>
</gene>
<dbReference type="InterPro" id="IPR036236">
    <property type="entry name" value="Znf_C2H2_sf"/>
</dbReference>
<dbReference type="SMART" id="SM00355">
    <property type="entry name" value="ZnF_C2H2"/>
    <property type="match status" value="9"/>
</dbReference>
<dbReference type="PROSITE" id="PS50097">
    <property type="entry name" value="BTB"/>
    <property type="match status" value="1"/>
</dbReference>
<proteinExistence type="predicted"/>
<feature type="domain" description="C2H2-type" evidence="13">
    <location>
        <begin position="583"/>
        <end position="610"/>
    </location>
</feature>
<dbReference type="PROSITE" id="PS00028">
    <property type="entry name" value="ZINC_FINGER_C2H2_1"/>
    <property type="match status" value="6"/>
</dbReference>
<keyword evidence="2" id="KW-0479">Metal-binding</keyword>
<evidence type="ECO:0000256" key="3">
    <source>
        <dbReference type="ARBA" id="ARBA00022737"/>
    </source>
</evidence>
<evidence type="ECO:0000259" key="12">
    <source>
        <dbReference type="PROSITE" id="PS50097"/>
    </source>
</evidence>
<dbReference type="GO" id="GO:0003677">
    <property type="term" value="F:DNA binding"/>
    <property type="evidence" value="ECO:0007669"/>
    <property type="project" value="UniProtKB-KW"/>
</dbReference>
<comment type="subcellular location">
    <subcellularLocation>
        <location evidence="1">Nucleus</location>
    </subcellularLocation>
</comment>
<dbReference type="Pfam" id="PF00651">
    <property type="entry name" value="BTB"/>
    <property type="match status" value="1"/>
</dbReference>
<feature type="domain" description="BTB" evidence="12">
    <location>
        <begin position="42"/>
        <end position="121"/>
    </location>
</feature>
<evidence type="ECO:0000256" key="8">
    <source>
        <dbReference type="ARBA" id="ARBA00023163"/>
    </source>
</evidence>
<dbReference type="SUPFAM" id="SSF57667">
    <property type="entry name" value="beta-beta-alpha zinc fingers"/>
    <property type="match status" value="4"/>
</dbReference>
<dbReference type="Gene3D" id="3.30.710.10">
    <property type="entry name" value="Potassium Channel Kv1.1, Chain A"/>
    <property type="match status" value="1"/>
</dbReference>
<dbReference type="InterPro" id="IPR013087">
    <property type="entry name" value="Znf_C2H2_type"/>
</dbReference>
<dbReference type="Gene3D" id="3.30.160.60">
    <property type="entry name" value="Classic Zinc Finger"/>
    <property type="match status" value="4"/>
</dbReference>
<sequence>MEFESCSGGVGRAAMRIRLHSAGHAAGLLAELNRCRLSRALCDVILRVGGRSFPAHRAVLACSASYFRSLFSEGGGGGAGTKCQAYAGGGVVSAFTLEFVSPANFEKVLTFIYTSELLADLIDVGVLYELAERLGVRELVRAFRAAFPDLQSSSPEEGAAEAAPAEPASVCSSSSSTSSTGSSTTPAVFPPPSRPRAPPLHLSLTPKAEDVESLLEYGHGAERKPLGAERNPSDAPPSPALSSFPLQLKTEEEEDEEEEEGEGGGGQQAVLSASGSTPVPSLSPPLAPGPCSRLNSLAQPAGETCAPSSSSGDPLDGPREGEVVDTCFEEEKEGEGPQGEGPEGRDQWESVAGEVIELSDDEEAYMEEEEDEEEDLVCVENGAGEAGSGGAGRGAVGGSAECKACGAALPADTAAIRAHAETHLSETGSCRVCGAGFSDRAARVTHALSHVGILLFSCDMCHLQFCSQAKLIRHRRLSAAANRLPQLNSDPQGAGGELHCSVCAKSLIKDFQTVREHLLTHVCVQSLRCGVCQQPQTSLCTLLWHALSHLPLVMHSCPCCGLSFLQRPLLEEHLALHSGEGELRCCLCPQTFRSASAFQHHLSLHTCEAPGKRKADRALDYPAPSPSSSSPLDAGRPGQLGFGAGGLLQGVPPGFAAGLLQGGSPTGGSPNGAGPKAKWYRCRFCGKRFAHSGEFTYHLRIHTGEKPYQCKVCLRFFRGRSTMICHLKTHAGALMYRCTVCGLYFSTLKLVSSHMELHKDHLPPDFNIEHTFMYNDHSKEPLPNPDS</sequence>
<evidence type="ECO:0000256" key="1">
    <source>
        <dbReference type="ARBA" id="ARBA00004123"/>
    </source>
</evidence>
<keyword evidence="4 10" id="KW-0863">Zinc-finger</keyword>
<evidence type="ECO:0000256" key="9">
    <source>
        <dbReference type="ARBA" id="ARBA00023242"/>
    </source>
</evidence>
<evidence type="ECO:0000259" key="13">
    <source>
        <dbReference type="PROSITE" id="PS50157"/>
    </source>
</evidence>
<keyword evidence="8" id="KW-0804">Transcription</keyword>
<feature type="compositionally biased region" description="Acidic residues" evidence="11">
    <location>
        <begin position="251"/>
        <end position="262"/>
    </location>
</feature>
<dbReference type="GO" id="GO:0005634">
    <property type="term" value="C:nucleus"/>
    <property type="evidence" value="ECO:0007669"/>
    <property type="project" value="UniProtKB-SubCell"/>
</dbReference>
<feature type="compositionally biased region" description="Pro residues" evidence="11">
    <location>
        <begin position="188"/>
        <end position="198"/>
    </location>
</feature>
<keyword evidence="15" id="KW-1185">Reference proteome</keyword>
<evidence type="ECO:0000256" key="7">
    <source>
        <dbReference type="ARBA" id="ARBA00023125"/>
    </source>
</evidence>
<dbReference type="EMBL" id="JAINUF010000003">
    <property type="protein sequence ID" value="KAJ8369989.1"/>
    <property type="molecule type" value="Genomic_DNA"/>
</dbReference>
<dbReference type="GO" id="GO:0008270">
    <property type="term" value="F:zinc ion binding"/>
    <property type="evidence" value="ECO:0007669"/>
    <property type="project" value="UniProtKB-KW"/>
</dbReference>
<dbReference type="Pfam" id="PF00096">
    <property type="entry name" value="zf-C2H2"/>
    <property type="match status" value="1"/>
</dbReference>
<evidence type="ECO:0008006" key="16">
    <source>
        <dbReference type="Google" id="ProtNLM"/>
    </source>
</evidence>
<feature type="domain" description="C2H2-type" evidence="13">
    <location>
        <begin position="736"/>
        <end position="763"/>
    </location>
</feature>
<feature type="domain" description="C2H2-type" evidence="13">
    <location>
        <begin position="555"/>
        <end position="582"/>
    </location>
</feature>
<evidence type="ECO:0000256" key="10">
    <source>
        <dbReference type="PROSITE-ProRule" id="PRU00042"/>
    </source>
</evidence>
<evidence type="ECO:0000256" key="5">
    <source>
        <dbReference type="ARBA" id="ARBA00022833"/>
    </source>
</evidence>
<dbReference type="Proteomes" id="UP001152622">
    <property type="component" value="Chromosome 3"/>
</dbReference>
<dbReference type="FunFam" id="3.30.160.60:FF:000325">
    <property type="entry name" value="ZFP90 zinc finger protein"/>
    <property type="match status" value="1"/>
</dbReference>
<reference evidence="14" key="1">
    <citation type="journal article" date="2023" name="Science">
        <title>Genome structures resolve the early diversification of teleost fishes.</title>
        <authorList>
            <person name="Parey E."/>
            <person name="Louis A."/>
            <person name="Montfort J."/>
            <person name="Bouchez O."/>
            <person name="Roques C."/>
            <person name="Iampietro C."/>
            <person name="Lluch J."/>
            <person name="Castinel A."/>
            <person name="Donnadieu C."/>
            <person name="Desvignes T."/>
            <person name="Floi Bucao C."/>
            <person name="Jouanno E."/>
            <person name="Wen M."/>
            <person name="Mejri S."/>
            <person name="Dirks R."/>
            <person name="Jansen H."/>
            <person name="Henkel C."/>
            <person name="Chen W.J."/>
            <person name="Zahm M."/>
            <person name="Cabau C."/>
            <person name="Klopp C."/>
            <person name="Thompson A.W."/>
            <person name="Robinson-Rechavi M."/>
            <person name="Braasch I."/>
            <person name="Lecointre G."/>
            <person name="Bobe J."/>
            <person name="Postlethwait J.H."/>
            <person name="Berthelot C."/>
            <person name="Roest Crollius H."/>
            <person name="Guiguen Y."/>
        </authorList>
    </citation>
    <scope>NUCLEOTIDE SEQUENCE</scope>
    <source>
        <strain evidence="14">WJC10195</strain>
    </source>
</reference>
<keyword evidence="7" id="KW-0238">DNA-binding</keyword>